<dbReference type="AlphaFoldDB" id="A0A1U7CJC7"/>
<evidence type="ECO:0000313" key="1">
    <source>
        <dbReference type="EMBL" id="APW59007.1"/>
    </source>
</evidence>
<name>A0A1U7CJC7_9BACT</name>
<dbReference type="STRING" id="1387353.BSF38_00420"/>
<protein>
    <recommendedName>
        <fullName evidence="3">Anaphase-promoting complex subunit 4 WD40 domain-containing protein</fullName>
    </recommendedName>
</protein>
<accession>A0A1U7CJC7</accession>
<gene>
    <name evidence="1" type="ORF">BSF38_00420</name>
</gene>
<organism evidence="1 2">
    <name type="scientific">Paludisphaera borealis</name>
    <dbReference type="NCBI Taxonomy" id="1387353"/>
    <lineage>
        <taxon>Bacteria</taxon>
        <taxon>Pseudomonadati</taxon>
        <taxon>Planctomycetota</taxon>
        <taxon>Planctomycetia</taxon>
        <taxon>Isosphaerales</taxon>
        <taxon>Isosphaeraceae</taxon>
        <taxon>Paludisphaera</taxon>
    </lineage>
</organism>
<proteinExistence type="predicted"/>
<dbReference type="KEGG" id="pbor:BSF38_00420"/>
<evidence type="ECO:0000313" key="2">
    <source>
        <dbReference type="Proteomes" id="UP000186309"/>
    </source>
</evidence>
<reference evidence="2" key="1">
    <citation type="submission" date="2016-12" db="EMBL/GenBank/DDBJ databases">
        <title>Comparative genomics of four Isosphaeraceae planctomycetes: a common pool of plasmids and glycoside hydrolase genes.</title>
        <authorList>
            <person name="Ivanova A."/>
        </authorList>
    </citation>
    <scope>NUCLEOTIDE SEQUENCE [LARGE SCALE GENOMIC DNA]</scope>
    <source>
        <strain evidence="2">PX4</strain>
    </source>
</reference>
<keyword evidence="2" id="KW-1185">Reference proteome</keyword>
<evidence type="ECO:0008006" key="3">
    <source>
        <dbReference type="Google" id="ProtNLM"/>
    </source>
</evidence>
<dbReference type="EMBL" id="CP019082">
    <property type="protein sequence ID" value="APW59007.1"/>
    <property type="molecule type" value="Genomic_DNA"/>
</dbReference>
<dbReference type="RefSeq" id="WP_237170705.1">
    <property type="nucleotide sequence ID" value="NZ_CP019082.1"/>
</dbReference>
<sequence>MGSASGPQCVTLSSDDHIVAALENGEVVLRSSFPPLYEEENRIKISHGEIDSLAVARRQPMVTVGSRDGTVTIVRWKKKAGP</sequence>
<dbReference type="Proteomes" id="UP000186309">
    <property type="component" value="Chromosome"/>
</dbReference>